<evidence type="ECO:0000256" key="8">
    <source>
        <dbReference type="ARBA" id="ARBA00023136"/>
    </source>
</evidence>
<feature type="domain" description="General secretion pathway GspH" evidence="12">
    <location>
        <begin position="49"/>
        <end position="137"/>
    </location>
</feature>
<evidence type="ECO:0000313" key="13">
    <source>
        <dbReference type="EMBL" id="MFC2925375.1"/>
    </source>
</evidence>
<proteinExistence type="inferred from homology"/>
<dbReference type="NCBIfam" id="TIGR02532">
    <property type="entry name" value="IV_pilin_GFxxxE"/>
    <property type="match status" value="1"/>
</dbReference>
<evidence type="ECO:0000256" key="1">
    <source>
        <dbReference type="ARBA" id="ARBA00004377"/>
    </source>
</evidence>
<keyword evidence="8 11" id="KW-0472">Membrane</keyword>
<keyword evidence="7 11" id="KW-1133">Transmembrane helix</keyword>
<organism evidence="13 14">
    <name type="scientific">Hyphobacterium vulgare</name>
    <dbReference type="NCBI Taxonomy" id="1736751"/>
    <lineage>
        <taxon>Bacteria</taxon>
        <taxon>Pseudomonadati</taxon>
        <taxon>Pseudomonadota</taxon>
        <taxon>Alphaproteobacteria</taxon>
        <taxon>Maricaulales</taxon>
        <taxon>Maricaulaceae</taxon>
        <taxon>Hyphobacterium</taxon>
    </lineage>
</organism>
<evidence type="ECO:0000256" key="7">
    <source>
        <dbReference type="ARBA" id="ARBA00022989"/>
    </source>
</evidence>
<dbReference type="InterPro" id="IPR012902">
    <property type="entry name" value="N_methyl_site"/>
</dbReference>
<keyword evidence="3" id="KW-1003">Cell membrane</keyword>
<comment type="caution">
    <text evidence="13">The sequence shown here is derived from an EMBL/GenBank/DDBJ whole genome shotgun (WGS) entry which is preliminary data.</text>
</comment>
<dbReference type="RefSeq" id="WP_343165000.1">
    <property type="nucleotide sequence ID" value="NZ_JBHRSV010000002.1"/>
</dbReference>
<dbReference type="InterPro" id="IPR022346">
    <property type="entry name" value="T2SS_GspH"/>
</dbReference>
<accession>A0ABV6ZV92</accession>
<dbReference type="SUPFAM" id="SSF54523">
    <property type="entry name" value="Pili subunits"/>
    <property type="match status" value="1"/>
</dbReference>
<dbReference type="EMBL" id="JBHRSV010000002">
    <property type="protein sequence ID" value="MFC2925375.1"/>
    <property type="molecule type" value="Genomic_DNA"/>
</dbReference>
<protein>
    <recommendedName>
        <fullName evidence="2">Type II secretion system protein H</fullName>
    </recommendedName>
    <alternativeName>
        <fullName evidence="10">General secretion pathway protein H</fullName>
    </alternativeName>
</protein>
<dbReference type="Pfam" id="PF07963">
    <property type="entry name" value="N_methyl"/>
    <property type="match status" value="1"/>
</dbReference>
<dbReference type="Proteomes" id="UP001595379">
    <property type="component" value="Unassembled WGS sequence"/>
</dbReference>
<evidence type="ECO:0000256" key="2">
    <source>
        <dbReference type="ARBA" id="ARBA00021549"/>
    </source>
</evidence>
<evidence type="ECO:0000256" key="3">
    <source>
        <dbReference type="ARBA" id="ARBA00022475"/>
    </source>
</evidence>
<dbReference type="Pfam" id="PF12019">
    <property type="entry name" value="GspH"/>
    <property type="match status" value="1"/>
</dbReference>
<dbReference type="InterPro" id="IPR045584">
    <property type="entry name" value="Pilin-like"/>
</dbReference>
<comment type="similarity">
    <text evidence="9">Belongs to the GSP H family.</text>
</comment>
<name>A0ABV6ZV92_9PROT</name>
<keyword evidence="5" id="KW-0997">Cell inner membrane</keyword>
<evidence type="ECO:0000256" key="11">
    <source>
        <dbReference type="SAM" id="Phobius"/>
    </source>
</evidence>
<evidence type="ECO:0000256" key="6">
    <source>
        <dbReference type="ARBA" id="ARBA00022692"/>
    </source>
</evidence>
<evidence type="ECO:0000256" key="4">
    <source>
        <dbReference type="ARBA" id="ARBA00022481"/>
    </source>
</evidence>
<evidence type="ECO:0000256" key="10">
    <source>
        <dbReference type="ARBA" id="ARBA00030775"/>
    </source>
</evidence>
<evidence type="ECO:0000259" key="12">
    <source>
        <dbReference type="Pfam" id="PF12019"/>
    </source>
</evidence>
<feature type="transmembrane region" description="Helical" evidence="11">
    <location>
        <begin position="20"/>
        <end position="39"/>
    </location>
</feature>
<sequence>MQTSSARSSRRDGYTLAELLVVLVIIGLTLALVAPRLFFTSDAARLDRAVRSFDTAARAARASARLTGRDVLMTVHLDDGVLRIEPGGPVYDLPGDPVLRATVAEAELDPPLAGIRFFPDGTSTGGDIAIVYGERERIASVEWITGRVTARASESGDE</sequence>
<keyword evidence="4" id="KW-0488">Methylation</keyword>
<evidence type="ECO:0000256" key="9">
    <source>
        <dbReference type="ARBA" id="ARBA00025772"/>
    </source>
</evidence>
<keyword evidence="6 11" id="KW-0812">Transmembrane</keyword>
<dbReference type="Gene3D" id="3.30.700.10">
    <property type="entry name" value="Glycoprotein, Type 4 Pilin"/>
    <property type="match status" value="1"/>
</dbReference>
<gene>
    <name evidence="13" type="ORF">ACFOOR_04575</name>
</gene>
<evidence type="ECO:0000313" key="14">
    <source>
        <dbReference type="Proteomes" id="UP001595379"/>
    </source>
</evidence>
<reference evidence="14" key="1">
    <citation type="journal article" date="2019" name="Int. J. Syst. Evol. Microbiol.">
        <title>The Global Catalogue of Microorganisms (GCM) 10K type strain sequencing project: providing services to taxonomists for standard genome sequencing and annotation.</title>
        <authorList>
            <consortium name="The Broad Institute Genomics Platform"/>
            <consortium name="The Broad Institute Genome Sequencing Center for Infectious Disease"/>
            <person name="Wu L."/>
            <person name="Ma J."/>
        </authorList>
    </citation>
    <scope>NUCLEOTIDE SEQUENCE [LARGE SCALE GENOMIC DNA]</scope>
    <source>
        <strain evidence="14">KCTC 52487</strain>
    </source>
</reference>
<keyword evidence="14" id="KW-1185">Reference proteome</keyword>
<comment type="subcellular location">
    <subcellularLocation>
        <location evidence="1">Cell inner membrane</location>
        <topology evidence="1">Single-pass membrane protein</topology>
    </subcellularLocation>
</comment>
<evidence type="ECO:0000256" key="5">
    <source>
        <dbReference type="ARBA" id="ARBA00022519"/>
    </source>
</evidence>